<feature type="non-terminal residue" evidence="1">
    <location>
        <position position="51"/>
    </location>
</feature>
<protein>
    <submittedName>
        <fullName evidence="1">Uncharacterized protein</fullName>
    </submittedName>
</protein>
<reference evidence="1" key="1">
    <citation type="submission" date="2013-12" db="EMBL/GenBank/DDBJ databases">
        <title>A Varibaculum cambriense genome reconstructed from a premature infant gut community with otherwise low bacterial novelty that shifts toward anaerobic metabolism during the third week of life.</title>
        <authorList>
            <person name="Brown C.T."/>
            <person name="Sharon I."/>
            <person name="Thomas B.C."/>
            <person name="Castelle C.J."/>
            <person name="Morowitz M.J."/>
            <person name="Banfield J.F."/>
        </authorList>
    </citation>
    <scope>NUCLEOTIDE SEQUENCE</scope>
</reference>
<accession>W1YDU4</accession>
<name>W1YDU4_9ZZZZ</name>
<dbReference type="EMBL" id="AZMM01005554">
    <property type="protein sequence ID" value="ETJ40546.1"/>
    <property type="molecule type" value="Genomic_DNA"/>
</dbReference>
<dbReference type="AlphaFoldDB" id="W1YDU4"/>
<gene>
    <name evidence="1" type="ORF">Q604_UNBC05554G0001</name>
</gene>
<organism evidence="1">
    <name type="scientific">human gut metagenome</name>
    <dbReference type="NCBI Taxonomy" id="408170"/>
    <lineage>
        <taxon>unclassified sequences</taxon>
        <taxon>metagenomes</taxon>
        <taxon>organismal metagenomes</taxon>
    </lineage>
</organism>
<evidence type="ECO:0000313" key="1">
    <source>
        <dbReference type="EMBL" id="ETJ40546.1"/>
    </source>
</evidence>
<proteinExistence type="predicted"/>
<comment type="caution">
    <text evidence="1">The sequence shown here is derived from an EMBL/GenBank/DDBJ whole genome shotgun (WGS) entry which is preliminary data.</text>
</comment>
<sequence length="51" mass="5951">MFPDAELAYMWYAYFCSTTGQTLIQEVSMLVQTDESFGYMLSSVRRRVLDV</sequence>